<protein>
    <recommendedName>
        <fullName evidence="6">DUF2585 family protein</fullName>
    </recommendedName>
</protein>
<name>A0A6J4NP83_9ACTN</name>
<keyword evidence="2" id="KW-0812">Transmembrane</keyword>
<evidence type="ECO:0000313" key="5">
    <source>
        <dbReference type="EMBL" id="CAA9393433.1"/>
    </source>
</evidence>
<proteinExistence type="predicted"/>
<evidence type="ECO:0000256" key="1">
    <source>
        <dbReference type="ARBA" id="ARBA00022475"/>
    </source>
</evidence>
<sequence>MSRTPPWLAMAAVLAGGVYQLRQQGRLWWCSCDYVLLWTNAYWGRNTSQHFLDPASFTHLLHGFALCGLLAWAVPRVSVVWRLWMAVSIEVLWEVLENSPFVIQRYREGTAAFGYHGDTVVNSAGDVLSCAVGFLVARRLGFRRALAVFVAVEVALAVWIRDGLLLNVLMLIYPIDAIEAWQAAGH</sequence>
<accession>A0A6J4NP83</accession>
<keyword evidence="1" id="KW-1003">Cell membrane</keyword>
<dbReference type="AlphaFoldDB" id="A0A6J4NP83"/>
<reference evidence="5" key="1">
    <citation type="submission" date="2020-02" db="EMBL/GenBank/DDBJ databases">
        <authorList>
            <person name="Meier V. D."/>
        </authorList>
    </citation>
    <scope>NUCLEOTIDE SEQUENCE</scope>
    <source>
        <strain evidence="5">AVDCRST_MAG03</strain>
    </source>
</reference>
<evidence type="ECO:0000256" key="3">
    <source>
        <dbReference type="ARBA" id="ARBA00022989"/>
    </source>
</evidence>
<keyword evidence="4" id="KW-0472">Membrane</keyword>
<dbReference type="InterPro" id="IPR019691">
    <property type="entry name" value="DUF2585"/>
</dbReference>
<dbReference type="Pfam" id="PF10755">
    <property type="entry name" value="DUF2585"/>
    <property type="match status" value="1"/>
</dbReference>
<evidence type="ECO:0008006" key="6">
    <source>
        <dbReference type="Google" id="ProtNLM"/>
    </source>
</evidence>
<keyword evidence="3" id="KW-1133">Transmembrane helix</keyword>
<evidence type="ECO:0000256" key="4">
    <source>
        <dbReference type="ARBA" id="ARBA00023136"/>
    </source>
</evidence>
<dbReference type="EMBL" id="CADCUT010000048">
    <property type="protein sequence ID" value="CAA9393433.1"/>
    <property type="molecule type" value="Genomic_DNA"/>
</dbReference>
<dbReference type="GO" id="GO:0005886">
    <property type="term" value="C:plasma membrane"/>
    <property type="evidence" value="ECO:0007669"/>
    <property type="project" value="InterPro"/>
</dbReference>
<gene>
    <name evidence="5" type="ORF">AVDCRST_MAG03-765</name>
</gene>
<evidence type="ECO:0000256" key="2">
    <source>
        <dbReference type="ARBA" id="ARBA00022692"/>
    </source>
</evidence>
<organism evidence="5">
    <name type="scientific">uncultured Rubrobacteraceae bacterium</name>
    <dbReference type="NCBI Taxonomy" id="349277"/>
    <lineage>
        <taxon>Bacteria</taxon>
        <taxon>Bacillati</taxon>
        <taxon>Actinomycetota</taxon>
        <taxon>Rubrobacteria</taxon>
        <taxon>Rubrobacterales</taxon>
        <taxon>Rubrobacteraceae</taxon>
        <taxon>environmental samples</taxon>
    </lineage>
</organism>